<keyword evidence="1" id="KW-0812">Transmembrane</keyword>
<accession>A0A9X4QQ36</accession>
<sequence>MSPSVLRFFMWPDFIRQMAHPDPQRELMDGVVPCMQAALSLLALLGLRYPLRMLPVLLWEMLWKAIWLLVVALPAWSSGQMTDAIAENVFACAFAAVVAVTVPWDYVFKQFAGKPGDRWGKAAAMRTGTDV</sequence>
<keyword evidence="1" id="KW-0472">Membrane</keyword>
<dbReference type="Proteomes" id="UP001153387">
    <property type="component" value="Unassembled WGS sequence"/>
</dbReference>
<keyword evidence="1" id="KW-1133">Transmembrane helix</keyword>
<protein>
    <submittedName>
        <fullName evidence="2">Uncharacterized protein</fullName>
    </submittedName>
</protein>
<proteinExistence type="predicted"/>
<keyword evidence="3" id="KW-1185">Reference proteome</keyword>
<gene>
    <name evidence="2" type="ORF">OMP38_27445</name>
</gene>
<dbReference type="RefSeq" id="WP_277567919.1">
    <property type="nucleotide sequence ID" value="NZ_JAPDHZ010000006.1"/>
</dbReference>
<name>A0A9X4QQ36_9BACL</name>
<evidence type="ECO:0000313" key="3">
    <source>
        <dbReference type="Proteomes" id="UP001153387"/>
    </source>
</evidence>
<evidence type="ECO:0000313" key="2">
    <source>
        <dbReference type="EMBL" id="MDG0794152.1"/>
    </source>
</evidence>
<reference evidence="2 3" key="1">
    <citation type="submission" date="2022-10" db="EMBL/GenBank/DDBJ databases">
        <title>Comparative genomic analysis of Cohnella hashimotonis sp. nov., isolated from the International Space Station.</title>
        <authorList>
            <person name="Simpson A."/>
            <person name="Venkateswaran K."/>
        </authorList>
    </citation>
    <scope>NUCLEOTIDE SEQUENCE [LARGE SCALE GENOMIC DNA]</scope>
    <source>
        <strain evidence="2 3">DSM 18997</strain>
    </source>
</reference>
<dbReference type="EMBL" id="JAPDHZ010000006">
    <property type="protein sequence ID" value="MDG0794152.1"/>
    <property type="molecule type" value="Genomic_DNA"/>
</dbReference>
<feature type="transmembrane region" description="Helical" evidence="1">
    <location>
        <begin position="88"/>
        <end position="108"/>
    </location>
</feature>
<comment type="caution">
    <text evidence="2">The sequence shown here is derived from an EMBL/GenBank/DDBJ whole genome shotgun (WGS) entry which is preliminary data.</text>
</comment>
<feature type="transmembrane region" description="Helical" evidence="1">
    <location>
        <begin position="56"/>
        <end position="76"/>
    </location>
</feature>
<evidence type="ECO:0000256" key="1">
    <source>
        <dbReference type="SAM" id="Phobius"/>
    </source>
</evidence>
<dbReference type="AlphaFoldDB" id="A0A9X4QQ36"/>
<organism evidence="2 3">
    <name type="scientific">Cohnella ginsengisoli</name>
    <dbReference type="NCBI Taxonomy" id="425004"/>
    <lineage>
        <taxon>Bacteria</taxon>
        <taxon>Bacillati</taxon>
        <taxon>Bacillota</taxon>
        <taxon>Bacilli</taxon>
        <taxon>Bacillales</taxon>
        <taxon>Paenibacillaceae</taxon>
        <taxon>Cohnella</taxon>
    </lineage>
</organism>